<dbReference type="Pfam" id="PF00126">
    <property type="entry name" value="HTH_1"/>
    <property type="match status" value="1"/>
</dbReference>
<reference evidence="6 7" key="1">
    <citation type="submission" date="2018-02" db="EMBL/GenBank/DDBJ databases">
        <title>Solimicrobium silvestre gen. nov., sp. nov., isolated from alpine forest soil.</title>
        <authorList>
            <person name="Margesin R."/>
            <person name="Albuquerque L."/>
            <person name="Zhang D.-C."/>
            <person name="Froufe H.J.C."/>
            <person name="Severino R."/>
            <person name="Roxo I."/>
            <person name="Egas C."/>
            <person name="Da Costa M.S."/>
        </authorList>
    </citation>
    <scope>NUCLEOTIDE SEQUENCE [LARGE SCALE GENOMIC DNA]</scope>
    <source>
        <strain evidence="6 7">S20-91</strain>
    </source>
</reference>
<dbReference type="InterPro" id="IPR036390">
    <property type="entry name" value="WH_DNA-bd_sf"/>
</dbReference>
<protein>
    <submittedName>
        <fullName evidence="6">Transcriptional regulator</fullName>
    </submittedName>
</protein>
<dbReference type="Proteomes" id="UP000237839">
    <property type="component" value="Unassembled WGS sequence"/>
</dbReference>
<comment type="caution">
    <text evidence="6">The sequence shown here is derived from an EMBL/GenBank/DDBJ whole genome shotgun (WGS) entry which is preliminary data.</text>
</comment>
<evidence type="ECO:0000256" key="3">
    <source>
        <dbReference type="ARBA" id="ARBA00023125"/>
    </source>
</evidence>
<dbReference type="InterPro" id="IPR000847">
    <property type="entry name" value="LysR_HTH_N"/>
</dbReference>
<proteinExistence type="inferred from homology"/>
<dbReference type="SUPFAM" id="SSF46785">
    <property type="entry name" value="Winged helix' DNA-binding domain"/>
    <property type="match status" value="1"/>
</dbReference>
<dbReference type="GO" id="GO:0003700">
    <property type="term" value="F:DNA-binding transcription factor activity"/>
    <property type="evidence" value="ECO:0007669"/>
    <property type="project" value="InterPro"/>
</dbReference>
<dbReference type="FunFam" id="1.10.10.10:FF:000001">
    <property type="entry name" value="LysR family transcriptional regulator"/>
    <property type="match status" value="1"/>
</dbReference>
<dbReference type="SUPFAM" id="SSF53850">
    <property type="entry name" value="Periplasmic binding protein-like II"/>
    <property type="match status" value="1"/>
</dbReference>
<keyword evidence="4" id="KW-0804">Transcription</keyword>
<dbReference type="AlphaFoldDB" id="A0A2S9H0D1"/>
<dbReference type="InterPro" id="IPR036388">
    <property type="entry name" value="WH-like_DNA-bd_sf"/>
</dbReference>
<keyword evidence="3" id="KW-0238">DNA-binding</keyword>
<dbReference type="PROSITE" id="PS50931">
    <property type="entry name" value="HTH_LYSR"/>
    <property type="match status" value="1"/>
</dbReference>
<comment type="similarity">
    <text evidence="1">Belongs to the LysR transcriptional regulatory family.</text>
</comment>
<evidence type="ECO:0000256" key="4">
    <source>
        <dbReference type="ARBA" id="ARBA00023163"/>
    </source>
</evidence>
<keyword evidence="7" id="KW-1185">Reference proteome</keyword>
<dbReference type="InterPro" id="IPR005119">
    <property type="entry name" value="LysR_subst-bd"/>
</dbReference>
<dbReference type="RefSeq" id="WP_105531463.1">
    <property type="nucleotide sequence ID" value="NZ_PUGF01000007.1"/>
</dbReference>
<dbReference type="PANTHER" id="PTHR30126:SF39">
    <property type="entry name" value="HTH-TYPE TRANSCRIPTIONAL REGULATOR CYSL"/>
    <property type="match status" value="1"/>
</dbReference>
<evidence type="ECO:0000256" key="2">
    <source>
        <dbReference type="ARBA" id="ARBA00023015"/>
    </source>
</evidence>
<dbReference type="Gene3D" id="1.10.10.10">
    <property type="entry name" value="Winged helix-like DNA-binding domain superfamily/Winged helix DNA-binding domain"/>
    <property type="match status" value="1"/>
</dbReference>
<gene>
    <name evidence="6" type="ORF">S2091_1800</name>
</gene>
<name>A0A2S9H0D1_9BURK</name>
<sequence length="297" mass="32647">MTLDQLRIFIQVAEREHLTQAADVLALTPSAVSSSIKSLENQYGTVLFNRVGRRIELTEAGRIFLTEAKSTLNSARAAELTLKELGSMKRGTLNIHASQTIASYWLPPILVRFHQKHPQISINLIVGNTQQVAQSVHDGTADLGYVEGRVDDTLLNVCTVYEDQVVVVVAPEHPWGNGALINPTELVKADWIMREPGSGTRAVLENILALVGVEISNLNVALTLPSNEAVRSAVISGQFATLVSKFVVDAHIKAGLLRIVNIALPHREFYSLTHKARYKTKASLAFEEVVRLQVIME</sequence>
<dbReference type="OrthoDB" id="196624at2"/>
<dbReference type="Gene3D" id="3.40.190.290">
    <property type="match status" value="1"/>
</dbReference>
<organism evidence="6 7">
    <name type="scientific">Solimicrobium silvestre</name>
    <dbReference type="NCBI Taxonomy" id="2099400"/>
    <lineage>
        <taxon>Bacteria</taxon>
        <taxon>Pseudomonadati</taxon>
        <taxon>Pseudomonadota</taxon>
        <taxon>Betaproteobacteria</taxon>
        <taxon>Burkholderiales</taxon>
        <taxon>Oxalobacteraceae</taxon>
        <taxon>Solimicrobium</taxon>
    </lineage>
</organism>
<accession>A0A2S9H0D1</accession>
<keyword evidence="2" id="KW-0805">Transcription regulation</keyword>
<dbReference type="CDD" id="cd08420">
    <property type="entry name" value="PBP2_CysL_like"/>
    <property type="match status" value="1"/>
</dbReference>
<feature type="domain" description="HTH lysR-type" evidence="5">
    <location>
        <begin position="1"/>
        <end position="58"/>
    </location>
</feature>
<dbReference type="PANTHER" id="PTHR30126">
    <property type="entry name" value="HTH-TYPE TRANSCRIPTIONAL REGULATOR"/>
    <property type="match status" value="1"/>
</dbReference>
<dbReference type="Pfam" id="PF03466">
    <property type="entry name" value="LysR_substrate"/>
    <property type="match status" value="1"/>
</dbReference>
<evidence type="ECO:0000259" key="5">
    <source>
        <dbReference type="PROSITE" id="PS50931"/>
    </source>
</evidence>
<evidence type="ECO:0000313" key="7">
    <source>
        <dbReference type="Proteomes" id="UP000237839"/>
    </source>
</evidence>
<dbReference type="GO" id="GO:0000976">
    <property type="term" value="F:transcription cis-regulatory region binding"/>
    <property type="evidence" value="ECO:0007669"/>
    <property type="project" value="TreeGrafter"/>
</dbReference>
<evidence type="ECO:0000313" key="6">
    <source>
        <dbReference type="EMBL" id="PRC93413.1"/>
    </source>
</evidence>
<evidence type="ECO:0000256" key="1">
    <source>
        <dbReference type="ARBA" id="ARBA00009437"/>
    </source>
</evidence>
<dbReference type="EMBL" id="PUGF01000007">
    <property type="protein sequence ID" value="PRC93413.1"/>
    <property type="molecule type" value="Genomic_DNA"/>
</dbReference>